<evidence type="ECO:0000256" key="2">
    <source>
        <dbReference type="ARBA" id="ARBA00004924"/>
    </source>
</evidence>
<dbReference type="RefSeq" id="WP_110938486.1">
    <property type="nucleotide sequence ID" value="NZ_KZ614147.1"/>
</dbReference>
<reference evidence="15 16" key="1">
    <citation type="submission" date="2017-10" db="EMBL/GenBank/DDBJ databases">
        <title>Bacillus sp. nov., a halophilic bacterium isolated from a Keqin Lake.</title>
        <authorList>
            <person name="Wang H."/>
        </authorList>
    </citation>
    <scope>NUCLEOTIDE SEQUENCE [LARGE SCALE GENOMIC DNA]</scope>
    <source>
        <strain evidence="15 16">KCTC 13187</strain>
    </source>
</reference>
<dbReference type="InterPro" id="IPR025700">
    <property type="entry name" value="Lys/Orn_oxygenase"/>
</dbReference>
<dbReference type="PANTHER" id="PTHR42802:SF1">
    <property type="entry name" value="L-ORNITHINE N(5)-MONOOXYGENASE"/>
    <property type="match status" value="1"/>
</dbReference>
<evidence type="ECO:0000256" key="3">
    <source>
        <dbReference type="ARBA" id="ARBA00007588"/>
    </source>
</evidence>
<keyword evidence="7" id="KW-0274">FAD</keyword>
<dbReference type="EC" id="1.14.13.59" evidence="4"/>
<keyword evidence="8" id="KW-0521">NADP</keyword>
<evidence type="ECO:0000256" key="9">
    <source>
        <dbReference type="ARBA" id="ARBA00023002"/>
    </source>
</evidence>
<dbReference type="SUPFAM" id="SSF51905">
    <property type="entry name" value="FAD/NAD(P)-binding domain"/>
    <property type="match status" value="1"/>
</dbReference>
<comment type="catalytic activity">
    <reaction evidence="14">
        <text>L-lysine + NADPH + O2 = N(6)-hydroxy-L-lysine + NADP(+) + H2O</text>
        <dbReference type="Rhea" id="RHEA:23228"/>
        <dbReference type="ChEBI" id="CHEBI:15377"/>
        <dbReference type="ChEBI" id="CHEBI:15379"/>
        <dbReference type="ChEBI" id="CHEBI:32551"/>
        <dbReference type="ChEBI" id="CHEBI:57783"/>
        <dbReference type="ChEBI" id="CHEBI:57820"/>
        <dbReference type="ChEBI" id="CHEBI:58349"/>
        <dbReference type="EC" id="1.14.13.59"/>
    </reaction>
</comment>
<comment type="pathway">
    <text evidence="2">Siderophore biosynthesis.</text>
</comment>
<evidence type="ECO:0000313" key="16">
    <source>
        <dbReference type="Proteomes" id="UP000281498"/>
    </source>
</evidence>
<keyword evidence="15" id="KW-0503">Monooxygenase</keyword>
<evidence type="ECO:0000256" key="12">
    <source>
        <dbReference type="ARBA" id="ARBA00032493"/>
    </source>
</evidence>
<dbReference type="OrthoDB" id="7527071at2"/>
<sequence>MSTSFSNCMYDVIGVGIGPFNLGLAALTEEGSEVKALFFEQKPHFEWHGGLLIEETTLQVPFFADVVTMANPKSKFSFINYLHEHERLYKFYFLERFHIPRREYNHYCKWVSEQLASCHFGKKVTAIQWQTNIAEESSLEEELDNRNGYFKVEIEDVETKEIRYYYALNLAIGIGSAPYLPNSMSDHSKEDLFHSAEFLRNRDRLRQADSITVVGSGQSAAEVFLELVKEQHLYHYQLDWFTRSKGFFPMEYSKLGLEHFSPDYIDYFYQLSQEKKDEQLPKQDLLYKGISPTTIADIYDALYEYSVGGDTPPVRLLAKTEITNVKEISQGKSRNYQLHCRQWEQEKTFTHESEVIVAATGYQHPIPKFLSDLHSLIECDEKGRYSVQENYQLTLTQDISNKIFIQNGEMHTHGVAAPDLGMGAYRNSIIINQLANRDVYPVTKRNVFQQFGVT</sequence>
<evidence type="ECO:0000256" key="6">
    <source>
        <dbReference type="ARBA" id="ARBA00022630"/>
    </source>
</evidence>
<evidence type="ECO:0000256" key="13">
    <source>
        <dbReference type="ARBA" id="ARBA00032738"/>
    </source>
</evidence>
<comment type="caution">
    <text evidence="15">The sequence shown here is derived from an EMBL/GenBank/DDBJ whole genome shotgun (WGS) entry which is preliminary data.</text>
</comment>
<evidence type="ECO:0000313" key="15">
    <source>
        <dbReference type="EMBL" id="RKL68146.1"/>
    </source>
</evidence>
<keyword evidence="6" id="KW-0285">Flavoprotein</keyword>
<evidence type="ECO:0000256" key="1">
    <source>
        <dbReference type="ARBA" id="ARBA00001974"/>
    </source>
</evidence>
<evidence type="ECO:0000256" key="11">
    <source>
        <dbReference type="ARBA" id="ARBA00031158"/>
    </source>
</evidence>
<gene>
    <name evidence="15" type="ORF">CR203_06580</name>
</gene>
<evidence type="ECO:0000256" key="5">
    <source>
        <dbReference type="ARBA" id="ARBA00016406"/>
    </source>
</evidence>
<organism evidence="15 16">
    <name type="scientific">Salipaludibacillus neizhouensis</name>
    <dbReference type="NCBI Taxonomy" id="885475"/>
    <lineage>
        <taxon>Bacteria</taxon>
        <taxon>Bacillati</taxon>
        <taxon>Bacillota</taxon>
        <taxon>Bacilli</taxon>
        <taxon>Bacillales</taxon>
        <taxon>Bacillaceae</taxon>
    </lineage>
</organism>
<evidence type="ECO:0000256" key="4">
    <source>
        <dbReference type="ARBA" id="ARBA00013076"/>
    </source>
</evidence>
<dbReference type="InterPro" id="IPR036188">
    <property type="entry name" value="FAD/NAD-bd_sf"/>
</dbReference>
<protein>
    <recommendedName>
        <fullName evidence="5">L-lysine N6-monooxygenase MbtG</fullName>
        <ecNumber evidence="4">1.14.13.59</ecNumber>
    </recommendedName>
    <alternativeName>
        <fullName evidence="13">Lysine 6-N-hydroxylase</fullName>
    </alternativeName>
    <alternativeName>
        <fullName evidence="12">Lysine N6-hydroxylase</fullName>
    </alternativeName>
    <alternativeName>
        <fullName evidence="10">Lysine-N-oxygenase</fullName>
    </alternativeName>
    <alternativeName>
        <fullName evidence="11">Mycobactin synthase protein G</fullName>
    </alternativeName>
</protein>
<proteinExistence type="inferred from homology"/>
<evidence type="ECO:0000256" key="14">
    <source>
        <dbReference type="ARBA" id="ARBA00048407"/>
    </source>
</evidence>
<name>A0A3A9KU73_9BACI</name>
<dbReference type="EMBL" id="PDOE01000002">
    <property type="protein sequence ID" value="RKL68146.1"/>
    <property type="molecule type" value="Genomic_DNA"/>
</dbReference>
<keyword evidence="9" id="KW-0560">Oxidoreductase</keyword>
<dbReference type="Pfam" id="PF13434">
    <property type="entry name" value="Lys_Orn_oxgnase"/>
    <property type="match status" value="1"/>
</dbReference>
<keyword evidence="16" id="KW-1185">Reference proteome</keyword>
<dbReference type="Gene3D" id="3.50.50.60">
    <property type="entry name" value="FAD/NAD(P)-binding domain"/>
    <property type="match status" value="1"/>
</dbReference>
<dbReference type="AlphaFoldDB" id="A0A3A9KU73"/>
<comment type="cofactor">
    <cofactor evidence="1">
        <name>FAD</name>
        <dbReference type="ChEBI" id="CHEBI:57692"/>
    </cofactor>
</comment>
<evidence type="ECO:0000256" key="7">
    <source>
        <dbReference type="ARBA" id="ARBA00022827"/>
    </source>
</evidence>
<dbReference type="Proteomes" id="UP000281498">
    <property type="component" value="Unassembled WGS sequence"/>
</dbReference>
<accession>A0A3A9KU73</accession>
<evidence type="ECO:0000256" key="10">
    <source>
        <dbReference type="ARBA" id="ARBA00029939"/>
    </source>
</evidence>
<dbReference type="PANTHER" id="PTHR42802">
    <property type="entry name" value="MONOOXYGENASE"/>
    <property type="match status" value="1"/>
</dbReference>
<evidence type="ECO:0000256" key="8">
    <source>
        <dbReference type="ARBA" id="ARBA00022857"/>
    </source>
</evidence>
<comment type="similarity">
    <text evidence="3">Belongs to the lysine N(6)-hydroxylase/L-ornithine N(5)-oxygenase family.</text>
</comment>
<dbReference type="GO" id="GO:0047091">
    <property type="term" value="F:L-lysine 6-monooxygenase (NADPH) activity"/>
    <property type="evidence" value="ECO:0007669"/>
    <property type="project" value="UniProtKB-EC"/>
</dbReference>